<dbReference type="RefSeq" id="WP_146386703.1">
    <property type="nucleotide sequence ID" value="NZ_VOHK01000003.1"/>
</dbReference>
<accession>A0A5C5U6Z0</accession>
<gene>
    <name evidence="2" type="ORF">FQY83_07510</name>
</gene>
<evidence type="ECO:0000256" key="1">
    <source>
        <dbReference type="SAM" id="SignalP"/>
    </source>
</evidence>
<keyword evidence="3" id="KW-1185">Reference proteome</keyword>
<sequence>MQKSGFPAAALAGFLALYAGPSTAIEVENLDGFEEHFGRYAPGGDCATQPQVVVDREGFAFTGGPDLPKATRPEYAASYMGNFYEGVGHWFFPYRSEPRPYVLTLNADETPGKLALEVYEFDHQGGPKLPEKYRPYVAASPYLKCR</sequence>
<dbReference type="OrthoDB" id="5986634at2"/>
<feature type="signal peptide" evidence="1">
    <location>
        <begin position="1"/>
        <end position="24"/>
    </location>
</feature>
<dbReference type="EMBL" id="VOHK01000003">
    <property type="protein sequence ID" value="TWT21200.1"/>
    <property type="molecule type" value="Genomic_DNA"/>
</dbReference>
<protein>
    <submittedName>
        <fullName evidence="2">Uncharacterized protein</fullName>
    </submittedName>
</protein>
<name>A0A5C5U6Z0_9GAMM</name>
<feature type="chain" id="PRO_5023074469" evidence="1">
    <location>
        <begin position="25"/>
        <end position="146"/>
    </location>
</feature>
<dbReference type="Proteomes" id="UP000319980">
    <property type="component" value="Unassembled WGS sequence"/>
</dbReference>
<proteinExistence type="predicted"/>
<comment type="caution">
    <text evidence="2">The sequence shown here is derived from an EMBL/GenBank/DDBJ whole genome shotgun (WGS) entry which is preliminary data.</text>
</comment>
<organism evidence="2 3">
    <name type="scientific">Luteimonas marina</name>
    <dbReference type="NCBI Taxonomy" id="488485"/>
    <lineage>
        <taxon>Bacteria</taxon>
        <taxon>Pseudomonadati</taxon>
        <taxon>Pseudomonadota</taxon>
        <taxon>Gammaproteobacteria</taxon>
        <taxon>Lysobacterales</taxon>
        <taxon>Lysobacteraceae</taxon>
        <taxon>Luteimonas</taxon>
    </lineage>
</organism>
<dbReference type="AlphaFoldDB" id="A0A5C5U6Z0"/>
<evidence type="ECO:0000313" key="3">
    <source>
        <dbReference type="Proteomes" id="UP000319980"/>
    </source>
</evidence>
<keyword evidence="1" id="KW-0732">Signal</keyword>
<reference evidence="2 3" key="1">
    <citation type="journal article" date="2008" name="Int. J. Syst. Evol. Microbiol.">
        <title>Luteimonas marina sp. nov., isolated from seawater.</title>
        <authorList>
            <person name="Baik K.S."/>
            <person name="Park S.C."/>
            <person name="Kim M.S."/>
            <person name="Kim E.M."/>
            <person name="Park C."/>
            <person name="Chun J."/>
            <person name="Seong C.N."/>
        </authorList>
    </citation>
    <scope>NUCLEOTIDE SEQUENCE [LARGE SCALE GENOMIC DNA]</scope>
    <source>
        <strain evidence="2 3">FR1330</strain>
    </source>
</reference>
<evidence type="ECO:0000313" key="2">
    <source>
        <dbReference type="EMBL" id="TWT21200.1"/>
    </source>
</evidence>